<evidence type="ECO:0000313" key="3">
    <source>
        <dbReference type="Proteomes" id="UP000326061"/>
    </source>
</evidence>
<proteinExistence type="predicted"/>
<keyword evidence="3" id="KW-1185">Reference proteome</keyword>
<organism evidence="2 3">
    <name type="scientific">Sulfurimonas xiamenensis</name>
    <dbReference type="NCBI Taxonomy" id="2590021"/>
    <lineage>
        <taxon>Bacteria</taxon>
        <taxon>Pseudomonadati</taxon>
        <taxon>Campylobacterota</taxon>
        <taxon>Epsilonproteobacteria</taxon>
        <taxon>Campylobacterales</taxon>
        <taxon>Sulfurimonadaceae</taxon>
        <taxon>Sulfurimonas</taxon>
    </lineage>
</organism>
<reference evidence="3" key="1">
    <citation type="submission" date="2019-06" db="EMBL/GenBank/DDBJ databases">
        <title>Sulfurimonas gotlandica sp. nov., a chemoautotrophic and psychrotolerant epsilonproteobacterium isolated from a pelagic redoxcline, and an emended description of the genus Sulfurimonas.</title>
        <authorList>
            <person name="Wang S."/>
            <person name="Jiang L."/>
            <person name="Shao Z."/>
        </authorList>
    </citation>
    <scope>NUCLEOTIDE SEQUENCE [LARGE SCALE GENOMIC DNA]</scope>
    <source>
        <strain evidence="3">1-1N</strain>
    </source>
</reference>
<dbReference type="InterPro" id="IPR045584">
    <property type="entry name" value="Pilin-like"/>
</dbReference>
<evidence type="ECO:0000313" key="2">
    <source>
        <dbReference type="EMBL" id="QFR42836.1"/>
    </source>
</evidence>
<keyword evidence="1" id="KW-1133">Transmembrane helix</keyword>
<protein>
    <submittedName>
        <fullName evidence="2">Prepilin-type N-terminal cleavage/methylation domain-containing protein</fullName>
    </submittedName>
</protein>
<gene>
    <name evidence="2" type="ORF">FJR47_02475</name>
</gene>
<feature type="transmembrane region" description="Helical" evidence="1">
    <location>
        <begin position="6"/>
        <end position="25"/>
    </location>
</feature>
<dbReference type="Gene3D" id="3.30.700.10">
    <property type="entry name" value="Glycoprotein, Type 4 Pilin"/>
    <property type="match status" value="1"/>
</dbReference>
<keyword evidence="1" id="KW-0812">Transmembrane</keyword>
<evidence type="ECO:0000256" key="1">
    <source>
        <dbReference type="SAM" id="Phobius"/>
    </source>
</evidence>
<dbReference type="InterPro" id="IPR012902">
    <property type="entry name" value="N_methyl_site"/>
</dbReference>
<dbReference type="EMBL" id="CP041166">
    <property type="protein sequence ID" value="QFR42836.1"/>
    <property type="molecule type" value="Genomic_DNA"/>
</dbReference>
<name>A0AAJ4A2U0_9BACT</name>
<sequence length="171" mass="19037">MKKAFSMIELIIVIVVIGILAVVMIPRIGSNRVYEAATQLASHIRYTQHLAMVDDKFESTDLNWSKKLWQIRFNNGSYSIVSDGAYAKNPMNRDNLDINISQDYGVTLTFSNCGDNVISFDHVGRPLIDDLSTAGSAYANLMTSDCLIKLSDDSEEAEITIMKESGYISLK</sequence>
<accession>A0AAJ4A2U0</accession>
<dbReference type="KEGG" id="suln:FJR47_02475"/>
<dbReference type="Proteomes" id="UP000326061">
    <property type="component" value="Chromosome"/>
</dbReference>
<dbReference type="NCBIfam" id="TIGR02532">
    <property type="entry name" value="IV_pilin_GFxxxE"/>
    <property type="match status" value="1"/>
</dbReference>
<dbReference type="SUPFAM" id="SSF54523">
    <property type="entry name" value="Pili subunits"/>
    <property type="match status" value="1"/>
</dbReference>
<dbReference type="AlphaFoldDB" id="A0AAJ4A2U0"/>
<keyword evidence="1" id="KW-0472">Membrane</keyword>